<dbReference type="HOGENOM" id="CLU_3088248_0_0_1"/>
<dbReference type="Proteomes" id="UP000054217">
    <property type="component" value="Unassembled WGS sequence"/>
</dbReference>
<evidence type="ECO:0000313" key="2">
    <source>
        <dbReference type="Proteomes" id="UP000054217"/>
    </source>
</evidence>
<dbReference type="EMBL" id="KN831949">
    <property type="protein sequence ID" value="KIO11842.1"/>
    <property type="molecule type" value="Genomic_DNA"/>
</dbReference>
<accession>A0A0C3KQS5</accession>
<dbReference type="InParanoid" id="A0A0C3KQS5"/>
<gene>
    <name evidence="1" type="ORF">M404DRAFT_994509</name>
</gene>
<proteinExistence type="predicted"/>
<organism evidence="1 2">
    <name type="scientific">Pisolithus tinctorius Marx 270</name>
    <dbReference type="NCBI Taxonomy" id="870435"/>
    <lineage>
        <taxon>Eukaryota</taxon>
        <taxon>Fungi</taxon>
        <taxon>Dikarya</taxon>
        <taxon>Basidiomycota</taxon>
        <taxon>Agaricomycotina</taxon>
        <taxon>Agaricomycetes</taxon>
        <taxon>Agaricomycetidae</taxon>
        <taxon>Boletales</taxon>
        <taxon>Sclerodermatineae</taxon>
        <taxon>Pisolithaceae</taxon>
        <taxon>Pisolithus</taxon>
    </lineage>
</organism>
<reference evidence="1 2" key="1">
    <citation type="submission" date="2014-04" db="EMBL/GenBank/DDBJ databases">
        <authorList>
            <consortium name="DOE Joint Genome Institute"/>
            <person name="Kuo A."/>
            <person name="Kohler A."/>
            <person name="Costa M.D."/>
            <person name="Nagy L.G."/>
            <person name="Floudas D."/>
            <person name="Copeland A."/>
            <person name="Barry K.W."/>
            <person name="Cichocki N."/>
            <person name="Veneault-Fourrey C."/>
            <person name="LaButti K."/>
            <person name="Lindquist E.A."/>
            <person name="Lipzen A."/>
            <person name="Lundell T."/>
            <person name="Morin E."/>
            <person name="Murat C."/>
            <person name="Sun H."/>
            <person name="Tunlid A."/>
            <person name="Henrissat B."/>
            <person name="Grigoriev I.V."/>
            <person name="Hibbett D.S."/>
            <person name="Martin F."/>
            <person name="Nordberg H.P."/>
            <person name="Cantor M.N."/>
            <person name="Hua S.X."/>
        </authorList>
    </citation>
    <scope>NUCLEOTIDE SEQUENCE [LARGE SCALE GENOMIC DNA]</scope>
    <source>
        <strain evidence="1 2">Marx 270</strain>
    </source>
</reference>
<protein>
    <submittedName>
        <fullName evidence="1">Uncharacterized protein</fullName>
    </submittedName>
</protein>
<name>A0A0C3KQS5_PISTI</name>
<evidence type="ECO:0000313" key="1">
    <source>
        <dbReference type="EMBL" id="KIO11842.1"/>
    </source>
</evidence>
<reference evidence="2" key="2">
    <citation type="submission" date="2015-01" db="EMBL/GenBank/DDBJ databases">
        <title>Evolutionary Origins and Diversification of the Mycorrhizal Mutualists.</title>
        <authorList>
            <consortium name="DOE Joint Genome Institute"/>
            <consortium name="Mycorrhizal Genomics Consortium"/>
            <person name="Kohler A."/>
            <person name="Kuo A."/>
            <person name="Nagy L.G."/>
            <person name="Floudas D."/>
            <person name="Copeland A."/>
            <person name="Barry K.W."/>
            <person name="Cichocki N."/>
            <person name="Veneault-Fourrey C."/>
            <person name="LaButti K."/>
            <person name="Lindquist E.A."/>
            <person name="Lipzen A."/>
            <person name="Lundell T."/>
            <person name="Morin E."/>
            <person name="Murat C."/>
            <person name="Riley R."/>
            <person name="Ohm R."/>
            <person name="Sun H."/>
            <person name="Tunlid A."/>
            <person name="Henrissat B."/>
            <person name="Grigoriev I.V."/>
            <person name="Hibbett D.S."/>
            <person name="Martin F."/>
        </authorList>
    </citation>
    <scope>NUCLEOTIDE SEQUENCE [LARGE SCALE GENOMIC DNA]</scope>
    <source>
        <strain evidence="2">Marx 270</strain>
    </source>
</reference>
<keyword evidence="2" id="KW-1185">Reference proteome</keyword>
<dbReference type="AlphaFoldDB" id="A0A0C3KQS5"/>
<sequence>MYDIADERAGTCLPLKVHKGCGEQMIRLLFPAPVTDDKLGQASEQVKVWGYK</sequence>